<comment type="pathway">
    <text evidence="2 12">Metabolic intermediate biosynthesis; (R)-mevalonate biosynthesis; (R)-mevalonate from acetyl-CoA: step 3/3.</text>
</comment>
<dbReference type="PROSITE" id="PS50156">
    <property type="entry name" value="SSD"/>
    <property type="match status" value="1"/>
</dbReference>
<evidence type="ECO:0000256" key="12">
    <source>
        <dbReference type="RuleBase" id="RU361219"/>
    </source>
</evidence>
<dbReference type="Proteomes" id="UP000694941">
    <property type="component" value="Unplaced"/>
</dbReference>
<feature type="transmembrane region" description="Helical" evidence="12">
    <location>
        <begin position="111"/>
        <end position="135"/>
    </location>
</feature>
<evidence type="ECO:0000256" key="8">
    <source>
        <dbReference type="ARBA" id="ARBA00023002"/>
    </source>
</evidence>
<dbReference type="Pfam" id="PF12349">
    <property type="entry name" value="Sterol-sensing"/>
    <property type="match status" value="1"/>
</dbReference>
<dbReference type="InterPro" id="IPR053958">
    <property type="entry name" value="HMGCR/SNAP/NPC1-like_SSD"/>
</dbReference>
<evidence type="ECO:0000256" key="6">
    <source>
        <dbReference type="ARBA" id="ARBA00022857"/>
    </source>
</evidence>
<comment type="catalytic activity">
    <reaction evidence="11">
        <text>(R)-mevalonate + 2 NADP(+) + CoA = (3S)-3-hydroxy-3-methylglutaryl-CoA + 2 NADPH + 2 H(+)</text>
        <dbReference type="Rhea" id="RHEA:15989"/>
        <dbReference type="ChEBI" id="CHEBI:15378"/>
        <dbReference type="ChEBI" id="CHEBI:36464"/>
        <dbReference type="ChEBI" id="CHEBI:43074"/>
        <dbReference type="ChEBI" id="CHEBI:57287"/>
        <dbReference type="ChEBI" id="CHEBI:57783"/>
        <dbReference type="ChEBI" id="CHEBI:58349"/>
        <dbReference type="EC" id="1.1.1.34"/>
    </reaction>
    <physiologicalReaction direction="right-to-left" evidence="11">
        <dbReference type="Rhea" id="RHEA:15991"/>
    </physiologicalReaction>
</comment>
<dbReference type="PRINTS" id="PR00071">
    <property type="entry name" value="HMGCOARDTASE"/>
</dbReference>
<dbReference type="InterPro" id="IPR004554">
    <property type="entry name" value="HMG_CoA_Rdtase_eu_arc"/>
</dbReference>
<evidence type="ECO:0000256" key="7">
    <source>
        <dbReference type="ARBA" id="ARBA00022989"/>
    </source>
</evidence>
<sequence length="901" mass="98893">MTDETTRRKTRLCSQTQPLTMLSQAFYNHGHFCASHPWEVIVAFLTLTACMLSMGPKLVDPNNKCGWNYQCHHNEGGNKGMDIVIMTITRCTAVLYVYHQFRKLYKLGSRYLLGVAALFTIFSSFVFSTSVVNFLEGNFSELNEALPFFLILIDLSKTGLLAQFALSSSTQEDVRENIAKGMRILGPKITLDTIVETLVIGVGTISGVKRMEEICCFACLSAVVNYIVFMTFFPACLSLVLELSREQEEGRPVWQLGHLTKVLQQEEEQKPNPVLQRVKVIMSAGLVLVHVQSRWPVVENDSVFDHHEGRAVGPERIYSSDNNSDFDPFLQRWFAVSPEQLVMLVLACALIIKYIFFENREELQEQLAAAAASSRFNESFNNTSHCVTDCSITKEGFQSNSSHPSVGPVPSLATLTKRISFVVGEDENWEVEKKEYMEKEIQTEESFFLEESNISSLRNREPRTLEECTQLLNSEEGVVQLTDEEVLMLVENKVIATYKLESVLNNPERGVHIRRQLIAKSSNYYEALEGLPYTNYDYSLVMGACCENVIGYVPVPVGVAGPLLLDNKTYYVPMATTEGCLVASTNRGCRALSLAGGVHSSIVASGMTRGPVIRLPSAQQAGEIMRWLDKEENYHVLKSAFDSTSRFARLQKISTRIAGRYLFIRFKAATGDAMGMNMVSKGTEVSLHKLQKIFPGIEVISLSGNYCTDKKPSAVNWIEGRGKSVVCEAEIPAKVVKNVLKTSVQTLIDVNISKNLIGSAVAGSVGGFNAQAANIVTAIFIATGQDPAQNVESSNCMTLMEPSGENGENLHISCTMPSIEIGTIGGGTVLSPQAACLDLLGVRGASAVDPGQNAATLASVVCGTVLAGELSLLSALAAGHLVRSHMRHNRSKLNINCTPAL</sequence>
<dbReference type="RefSeq" id="XP_022249461.1">
    <property type="nucleotide sequence ID" value="XM_022393753.1"/>
</dbReference>
<feature type="transmembrane region" description="Helical" evidence="12">
    <location>
        <begin position="147"/>
        <end position="168"/>
    </location>
</feature>
<dbReference type="NCBIfam" id="TIGR00920">
    <property type="entry name" value="2A060605"/>
    <property type="match status" value="1"/>
</dbReference>
<evidence type="ECO:0000256" key="3">
    <source>
        <dbReference type="ARBA" id="ARBA00007661"/>
    </source>
</evidence>
<dbReference type="SUPFAM" id="SSF55035">
    <property type="entry name" value="NAD-binding domain of HMG-CoA reductase"/>
    <property type="match status" value="1"/>
</dbReference>
<gene>
    <name evidence="15" type="primary">LOC106465812</name>
</gene>
<evidence type="ECO:0000256" key="2">
    <source>
        <dbReference type="ARBA" id="ARBA00005084"/>
    </source>
</evidence>
<dbReference type="Gene3D" id="1.10.3270.10">
    <property type="entry name" value="HMGR, N-terminal domain"/>
    <property type="match status" value="1"/>
</dbReference>
<evidence type="ECO:0000313" key="15">
    <source>
        <dbReference type="RefSeq" id="XP_022249461.1"/>
    </source>
</evidence>
<evidence type="ECO:0000313" key="14">
    <source>
        <dbReference type="Proteomes" id="UP000694941"/>
    </source>
</evidence>
<keyword evidence="5 12" id="KW-0256">Endoplasmic reticulum</keyword>
<dbReference type="GeneID" id="106465812"/>
<keyword evidence="4 12" id="KW-0812">Transmembrane</keyword>
<keyword evidence="6 12" id="KW-0521">NADP</keyword>
<dbReference type="InterPro" id="IPR023076">
    <property type="entry name" value="HMG_CoA_Rdtase_CS"/>
</dbReference>
<dbReference type="InterPro" id="IPR004816">
    <property type="entry name" value="HMG_CoA_Rdtase_metazoan"/>
</dbReference>
<keyword evidence="8 12" id="KW-0560">Oxidoreductase</keyword>
<dbReference type="NCBIfam" id="TIGR00533">
    <property type="entry name" value="HMG_CoA_R_NADP"/>
    <property type="match status" value="1"/>
</dbReference>
<name>A0ABM1T0Q5_LIMPO</name>
<accession>A0ABM1T0Q5</accession>
<evidence type="ECO:0000256" key="9">
    <source>
        <dbReference type="ARBA" id="ARBA00023136"/>
    </source>
</evidence>
<dbReference type="PANTHER" id="PTHR10572">
    <property type="entry name" value="3-HYDROXY-3-METHYLGLUTARYL-COENZYME A REDUCTASE"/>
    <property type="match status" value="1"/>
</dbReference>
<comment type="similarity">
    <text evidence="3 12">Belongs to the HMG-CoA reductase family.</text>
</comment>
<feature type="domain" description="SSD" evidence="13">
    <location>
        <begin position="82"/>
        <end position="239"/>
    </location>
</feature>
<dbReference type="InterPro" id="IPR023074">
    <property type="entry name" value="HMG_CoA_Rdtase_cat_sf"/>
</dbReference>
<evidence type="ECO:0000256" key="5">
    <source>
        <dbReference type="ARBA" id="ARBA00022824"/>
    </source>
</evidence>
<protein>
    <recommendedName>
        <fullName evidence="12">3-hydroxy-3-methylglutaryl coenzyme A reductase</fullName>
        <shortName evidence="12">HMG-CoA reductase</shortName>
        <ecNumber evidence="12">1.1.1.34</ecNumber>
    </recommendedName>
</protein>
<organism evidence="14 15">
    <name type="scientific">Limulus polyphemus</name>
    <name type="common">Atlantic horseshoe crab</name>
    <dbReference type="NCBI Taxonomy" id="6850"/>
    <lineage>
        <taxon>Eukaryota</taxon>
        <taxon>Metazoa</taxon>
        <taxon>Ecdysozoa</taxon>
        <taxon>Arthropoda</taxon>
        <taxon>Chelicerata</taxon>
        <taxon>Merostomata</taxon>
        <taxon>Xiphosura</taxon>
        <taxon>Limulidae</taxon>
        <taxon>Limulus</taxon>
    </lineage>
</organism>
<proteinExistence type="inferred from homology"/>
<dbReference type="InterPro" id="IPR000731">
    <property type="entry name" value="SSD"/>
</dbReference>
<evidence type="ECO:0000256" key="11">
    <source>
        <dbReference type="ARBA" id="ARBA00049909"/>
    </source>
</evidence>
<dbReference type="Gene3D" id="3.30.70.420">
    <property type="entry name" value="Hydroxymethylglutaryl-CoA reductase, class I/II, NAD/NADP-binding domain"/>
    <property type="match status" value="1"/>
</dbReference>
<evidence type="ECO:0000256" key="4">
    <source>
        <dbReference type="ARBA" id="ARBA00022692"/>
    </source>
</evidence>
<feature type="transmembrane region" description="Helical" evidence="12">
    <location>
        <begin position="220"/>
        <end position="241"/>
    </location>
</feature>
<dbReference type="InterPro" id="IPR002202">
    <property type="entry name" value="HMG_CoA_Rdtase"/>
</dbReference>
<dbReference type="PROSITE" id="PS00318">
    <property type="entry name" value="HMG_COA_REDUCTASE_2"/>
    <property type="match status" value="1"/>
</dbReference>
<dbReference type="SUPFAM" id="SSF82866">
    <property type="entry name" value="Multidrug efflux transporter AcrB transmembrane domain"/>
    <property type="match status" value="1"/>
</dbReference>
<dbReference type="InterPro" id="IPR009029">
    <property type="entry name" value="HMG_CoA_Rdtase_sub-bd_dom_sf"/>
</dbReference>
<dbReference type="EC" id="1.1.1.34" evidence="12"/>
<dbReference type="Gene3D" id="3.90.770.10">
    <property type="entry name" value="3-hydroxy-3-methylglutaryl-coenzyme A Reductase, Chain A, domain 2"/>
    <property type="match status" value="1"/>
</dbReference>
<dbReference type="CDD" id="cd00643">
    <property type="entry name" value="HMG-CoA_reductase_classI"/>
    <property type="match status" value="1"/>
</dbReference>
<dbReference type="PROSITE" id="PS01192">
    <property type="entry name" value="HMG_COA_REDUCTASE_3"/>
    <property type="match status" value="1"/>
</dbReference>
<comment type="subcellular location">
    <subcellularLocation>
        <location evidence="1 12">Endoplasmic reticulum membrane</location>
        <topology evidence="1 12">Multi-pass membrane protein</topology>
    </subcellularLocation>
</comment>
<dbReference type="InterPro" id="IPR023282">
    <property type="entry name" value="HMG_CoA_Rdtase_N"/>
</dbReference>
<evidence type="ECO:0000256" key="10">
    <source>
        <dbReference type="ARBA" id="ARBA00023180"/>
    </source>
</evidence>
<dbReference type="Pfam" id="PF00368">
    <property type="entry name" value="HMG-CoA_red"/>
    <property type="match status" value="1"/>
</dbReference>
<keyword evidence="9 12" id="KW-0472">Membrane</keyword>
<dbReference type="PANTHER" id="PTHR10572:SF24">
    <property type="entry name" value="3-HYDROXY-3-METHYLGLUTARYL-COENZYME A REDUCTASE"/>
    <property type="match status" value="1"/>
</dbReference>
<dbReference type="PROSITE" id="PS00066">
    <property type="entry name" value="HMG_COA_REDUCTASE_1"/>
    <property type="match status" value="1"/>
</dbReference>
<keyword evidence="14" id="KW-1185">Reference proteome</keyword>
<keyword evidence="7 12" id="KW-1133">Transmembrane helix</keyword>
<dbReference type="SUPFAM" id="SSF56542">
    <property type="entry name" value="Substrate-binding domain of HMG-CoA reductase"/>
    <property type="match status" value="1"/>
</dbReference>
<keyword evidence="10" id="KW-0325">Glycoprotein</keyword>
<dbReference type="PROSITE" id="PS50065">
    <property type="entry name" value="HMG_COA_REDUCTASE_4"/>
    <property type="match status" value="1"/>
</dbReference>
<reference evidence="15" key="1">
    <citation type="submission" date="2025-08" db="UniProtKB">
        <authorList>
            <consortium name="RefSeq"/>
        </authorList>
    </citation>
    <scope>IDENTIFICATION</scope>
    <source>
        <tissue evidence="15">Muscle</tissue>
    </source>
</reference>
<dbReference type="InterPro" id="IPR009023">
    <property type="entry name" value="HMG_CoA_Rdtase_NAD(P)-bd_sf"/>
</dbReference>
<evidence type="ECO:0000256" key="1">
    <source>
        <dbReference type="ARBA" id="ARBA00004477"/>
    </source>
</evidence>
<evidence type="ECO:0000259" key="13">
    <source>
        <dbReference type="PROSITE" id="PS50156"/>
    </source>
</evidence>